<comment type="similarity">
    <text evidence="1">Belongs to the short-chain dehydrogenases/reductases (SDR) family.</text>
</comment>
<keyword evidence="2" id="KW-0560">Oxidoreductase</keyword>
<dbReference type="PROSITE" id="PS00061">
    <property type="entry name" value="ADH_SHORT"/>
    <property type="match status" value="1"/>
</dbReference>
<dbReference type="Pfam" id="PF00106">
    <property type="entry name" value="adh_short"/>
    <property type="match status" value="1"/>
</dbReference>
<dbReference type="PRINTS" id="PR00081">
    <property type="entry name" value="GDHRDH"/>
</dbReference>
<dbReference type="Proteomes" id="UP001147653">
    <property type="component" value="Unassembled WGS sequence"/>
</dbReference>
<dbReference type="InterPro" id="IPR002347">
    <property type="entry name" value="SDR_fam"/>
</dbReference>
<evidence type="ECO:0000256" key="2">
    <source>
        <dbReference type="ARBA" id="ARBA00023002"/>
    </source>
</evidence>
<dbReference type="RefSeq" id="WP_270023789.1">
    <property type="nucleotide sequence ID" value="NZ_JAPDDP010000005.1"/>
</dbReference>
<dbReference type="PANTHER" id="PTHR43477:SF1">
    <property type="entry name" value="DIHYDROANTICAPSIN 7-DEHYDROGENASE"/>
    <property type="match status" value="1"/>
</dbReference>
<keyword evidence="4" id="KW-1185">Reference proteome</keyword>
<organism evidence="3 4">
    <name type="scientific">Solirubrobacter phytolaccae</name>
    <dbReference type="NCBI Taxonomy" id="1404360"/>
    <lineage>
        <taxon>Bacteria</taxon>
        <taxon>Bacillati</taxon>
        <taxon>Actinomycetota</taxon>
        <taxon>Thermoleophilia</taxon>
        <taxon>Solirubrobacterales</taxon>
        <taxon>Solirubrobacteraceae</taxon>
        <taxon>Solirubrobacter</taxon>
    </lineage>
</organism>
<dbReference type="GO" id="GO:0016491">
    <property type="term" value="F:oxidoreductase activity"/>
    <property type="evidence" value="ECO:0007669"/>
    <property type="project" value="UniProtKB-KW"/>
</dbReference>
<comment type="caution">
    <text evidence="3">The sequence shown here is derived from an EMBL/GenBank/DDBJ whole genome shotgun (WGS) entry which is preliminary data.</text>
</comment>
<dbReference type="SUPFAM" id="SSF51735">
    <property type="entry name" value="NAD(P)-binding Rossmann-fold domains"/>
    <property type="match status" value="1"/>
</dbReference>
<evidence type="ECO:0000313" key="4">
    <source>
        <dbReference type="Proteomes" id="UP001147653"/>
    </source>
</evidence>
<dbReference type="Gene3D" id="3.40.50.720">
    <property type="entry name" value="NAD(P)-binding Rossmann-like Domain"/>
    <property type="match status" value="1"/>
</dbReference>
<accession>A0A9X3N4J4</accession>
<name>A0A9X3N4J4_9ACTN</name>
<sequence>MIAITGGGGALGQAVIARLERDGATVSAPRSSEVDLLDAQQTQQWADSLTGVTALVHLVGGWKGGVDPADTEWLQKQLLTTVQNASRAFLEPLKANNGRFVIVSSKQALEPTWSNAAYAAAKAAAEAWTFALADEITANVIAVNAIVTPEMRAAKPDAKFATFTDAAHIADAIAFLLSPAAEKMNGQRLALHG</sequence>
<protein>
    <submittedName>
        <fullName evidence="3">SDR family NAD(P)-dependent oxidoreductase</fullName>
    </submittedName>
</protein>
<dbReference type="EMBL" id="JAPDDP010000005">
    <property type="protein sequence ID" value="MDA0179504.1"/>
    <property type="molecule type" value="Genomic_DNA"/>
</dbReference>
<gene>
    <name evidence="3" type="ORF">OJ997_04285</name>
</gene>
<proteinExistence type="inferred from homology"/>
<dbReference type="PANTHER" id="PTHR43477">
    <property type="entry name" value="DIHYDROANTICAPSIN 7-DEHYDROGENASE"/>
    <property type="match status" value="1"/>
</dbReference>
<evidence type="ECO:0000313" key="3">
    <source>
        <dbReference type="EMBL" id="MDA0179504.1"/>
    </source>
</evidence>
<reference evidence="3" key="1">
    <citation type="submission" date="2022-10" db="EMBL/GenBank/DDBJ databases">
        <title>The WGS of Solirubrobacter phytolaccae KCTC 29190.</title>
        <authorList>
            <person name="Jiang Z."/>
        </authorList>
    </citation>
    <scope>NUCLEOTIDE SEQUENCE</scope>
    <source>
        <strain evidence="3">KCTC 29190</strain>
    </source>
</reference>
<dbReference type="InterPro" id="IPR051122">
    <property type="entry name" value="SDR_DHRS6-like"/>
</dbReference>
<dbReference type="InterPro" id="IPR036291">
    <property type="entry name" value="NAD(P)-bd_dom_sf"/>
</dbReference>
<evidence type="ECO:0000256" key="1">
    <source>
        <dbReference type="ARBA" id="ARBA00006484"/>
    </source>
</evidence>
<dbReference type="InterPro" id="IPR020904">
    <property type="entry name" value="Sc_DH/Rdtase_CS"/>
</dbReference>
<dbReference type="AlphaFoldDB" id="A0A9X3N4J4"/>